<dbReference type="GO" id="GO:0003735">
    <property type="term" value="F:structural constituent of ribosome"/>
    <property type="evidence" value="ECO:0007669"/>
    <property type="project" value="InterPro"/>
</dbReference>
<sequence>MHALRRLPRAGTGTVGQGWRGRSAVAAAEHSPAPSRPPAVSAALQRHERERPPSISVHKGLKIQAALCVERPPTKVIEPDFKRRWRAFKEAWELRTANSLTIQDEIVFMRFFFHFLGDKTAQRELAGGSTAQVEAGKKEEEEEAATKAAGELAKVLTPKGETAGGLDRLLADEGLDLAFPQPRRKTARRRRVQTGPAEQQEEEGMRSLRRLSDRSLFLVVQYAAGGSWTFPKAERVHGQAMREALLRLCARQLGQRFEPYIVGACPFVHRKLRSDRHPGIEGRKIFYYRARLVPGMTPAPPGDSPVADWAWCSRDELPRYLGNGEWLTLRDSLPLDEVVL</sequence>
<feature type="region of interest" description="Disordered" evidence="1">
    <location>
        <begin position="182"/>
        <end position="206"/>
    </location>
</feature>
<dbReference type="PANTHER" id="PTHR13124">
    <property type="entry name" value="39S RIBOSOMAL PROTEIN L46, MITOCHONDRIAL PRECURSOR-RELATED"/>
    <property type="match status" value="1"/>
</dbReference>
<evidence type="ECO:0000259" key="2">
    <source>
        <dbReference type="PROSITE" id="PS51462"/>
    </source>
</evidence>
<gene>
    <name evidence="3" type="ORF">ACAT0790_LOCUS8678</name>
</gene>
<reference evidence="3" key="1">
    <citation type="submission" date="2021-01" db="EMBL/GenBank/DDBJ databases">
        <authorList>
            <person name="Corre E."/>
            <person name="Pelletier E."/>
            <person name="Niang G."/>
            <person name="Scheremetjew M."/>
            <person name="Finn R."/>
            <person name="Kale V."/>
            <person name="Holt S."/>
            <person name="Cochrane G."/>
            <person name="Meng A."/>
            <person name="Brown T."/>
            <person name="Cohen L."/>
        </authorList>
    </citation>
    <scope>NUCLEOTIDE SEQUENCE</scope>
    <source>
        <strain evidence="3">OF101</strain>
    </source>
</reference>
<proteinExistence type="predicted"/>
<dbReference type="InterPro" id="IPR015797">
    <property type="entry name" value="NUDIX_hydrolase-like_dom_sf"/>
</dbReference>
<dbReference type="Gene3D" id="3.90.79.10">
    <property type="entry name" value="Nucleoside Triphosphate Pyrophosphohydrolase"/>
    <property type="match status" value="1"/>
</dbReference>
<dbReference type="PROSITE" id="PS51462">
    <property type="entry name" value="NUDIX"/>
    <property type="match status" value="1"/>
</dbReference>
<dbReference type="PANTHER" id="PTHR13124:SF12">
    <property type="entry name" value="LARGE RIBOSOMAL SUBUNIT PROTEIN ML46"/>
    <property type="match status" value="1"/>
</dbReference>
<name>A0A7S1LGU7_ALECA</name>
<dbReference type="InterPro" id="IPR040008">
    <property type="entry name" value="Ribosomal_mL46"/>
</dbReference>
<dbReference type="EMBL" id="HBGE01014707">
    <property type="protein sequence ID" value="CAD9103758.1"/>
    <property type="molecule type" value="Transcribed_RNA"/>
</dbReference>
<dbReference type="GO" id="GO:0005762">
    <property type="term" value="C:mitochondrial large ribosomal subunit"/>
    <property type="evidence" value="ECO:0007669"/>
    <property type="project" value="TreeGrafter"/>
</dbReference>
<dbReference type="InterPro" id="IPR000086">
    <property type="entry name" value="NUDIX_hydrolase_dom"/>
</dbReference>
<dbReference type="AlphaFoldDB" id="A0A7S1LGU7"/>
<feature type="compositionally biased region" description="Basic residues" evidence="1">
    <location>
        <begin position="182"/>
        <end position="192"/>
    </location>
</feature>
<evidence type="ECO:0000313" key="3">
    <source>
        <dbReference type="EMBL" id="CAD9103758.1"/>
    </source>
</evidence>
<protein>
    <recommendedName>
        <fullName evidence="2">Nudix hydrolase domain-containing protein</fullName>
    </recommendedName>
</protein>
<feature type="domain" description="Nudix hydrolase" evidence="2">
    <location>
        <begin position="187"/>
        <end position="334"/>
    </location>
</feature>
<feature type="region of interest" description="Disordered" evidence="1">
    <location>
        <begin position="1"/>
        <end position="40"/>
    </location>
</feature>
<organism evidence="3">
    <name type="scientific">Alexandrium catenella</name>
    <name type="common">Red tide dinoflagellate</name>
    <name type="synonym">Gonyaulax catenella</name>
    <dbReference type="NCBI Taxonomy" id="2925"/>
    <lineage>
        <taxon>Eukaryota</taxon>
        <taxon>Sar</taxon>
        <taxon>Alveolata</taxon>
        <taxon>Dinophyceae</taxon>
        <taxon>Gonyaulacales</taxon>
        <taxon>Pyrocystaceae</taxon>
        <taxon>Alexandrium</taxon>
    </lineage>
</organism>
<accession>A0A7S1LGU7</accession>
<dbReference type="SUPFAM" id="SSF55811">
    <property type="entry name" value="Nudix"/>
    <property type="match status" value="1"/>
</dbReference>
<evidence type="ECO:0000256" key="1">
    <source>
        <dbReference type="SAM" id="MobiDB-lite"/>
    </source>
</evidence>